<sequence length="63" mass="6651">MVNYGVMLLFGVASFMAGSTTGVLMFPVNGGYQATAAKEQCTTSPPYYTTSTYALPLTTPRSS</sequence>
<dbReference type="AlphaFoldDB" id="E9FSF0"/>
<name>E9FSF0_DAPPU</name>
<accession>E9FSF0</accession>
<keyword evidence="3" id="KW-1185">Reference proteome</keyword>
<evidence type="ECO:0000313" key="3">
    <source>
        <dbReference type="Proteomes" id="UP000000305"/>
    </source>
</evidence>
<dbReference type="InParanoid" id="E9FSF0"/>
<protein>
    <submittedName>
        <fullName evidence="2">Uncharacterized protein</fullName>
    </submittedName>
</protein>
<proteinExistence type="predicted"/>
<evidence type="ECO:0000256" key="1">
    <source>
        <dbReference type="SAM" id="Phobius"/>
    </source>
</evidence>
<dbReference type="KEGG" id="dpx:DAPPUDRAFT_232810"/>
<keyword evidence="1" id="KW-0472">Membrane</keyword>
<dbReference type="EMBL" id="GL732524">
    <property type="protein sequence ID" value="EFX89196.1"/>
    <property type="molecule type" value="Genomic_DNA"/>
</dbReference>
<gene>
    <name evidence="2" type="ORF">DAPPUDRAFT_232810</name>
</gene>
<reference evidence="2 3" key="1">
    <citation type="journal article" date="2011" name="Science">
        <title>The ecoresponsive genome of Daphnia pulex.</title>
        <authorList>
            <person name="Colbourne J.K."/>
            <person name="Pfrender M.E."/>
            <person name="Gilbert D."/>
            <person name="Thomas W.K."/>
            <person name="Tucker A."/>
            <person name="Oakley T.H."/>
            <person name="Tokishita S."/>
            <person name="Aerts A."/>
            <person name="Arnold G.J."/>
            <person name="Basu M.K."/>
            <person name="Bauer D.J."/>
            <person name="Caceres C.E."/>
            <person name="Carmel L."/>
            <person name="Casola C."/>
            <person name="Choi J.H."/>
            <person name="Detter J.C."/>
            <person name="Dong Q."/>
            <person name="Dusheyko S."/>
            <person name="Eads B.D."/>
            <person name="Frohlich T."/>
            <person name="Geiler-Samerotte K.A."/>
            <person name="Gerlach D."/>
            <person name="Hatcher P."/>
            <person name="Jogdeo S."/>
            <person name="Krijgsveld J."/>
            <person name="Kriventseva E.V."/>
            <person name="Kultz D."/>
            <person name="Laforsch C."/>
            <person name="Lindquist E."/>
            <person name="Lopez J."/>
            <person name="Manak J.R."/>
            <person name="Muller J."/>
            <person name="Pangilinan J."/>
            <person name="Patwardhan R.P."/>
            <person name="Pitluck S."/>
            <person name="Pritham E.J."/>
            <person name="Rechtsteiner A."/>
            <person name="Rho M."/>
            <person name="Rogozin I.B."/>
            <person name="Sakarya O."/>
            <person name="Salamov A."/>
            <person name="Schaack S."/>
            <person name="Shapiro H."/>
            <person name="Shiga Y."/>
            <person name="Skalitzky C."/>
            <person name="Smith Z."/>
            <person name="Souvorov A."/>
            <person name="Sung W."/>
            <person name="Tang Z."/>
            <person name="Tsuchiya D."/>
            <person name="Tu H."/>
            <person name="Vos H."/>
            <person name="Wang M."/>
            <person name="Wolf Y.I."/>
            <person name="Yamagata H."/>
            <person name="Yamada T."/>
            <person name="Ye Y."/>
            <person name="Shaw J.R."/>
            <person name="Andrews J."/>
            <person name="Crease T.J."/>
            <person name="Tang H."/>
            <person name="Lucas S.M."/>
            <person name="Robertson H.M."/>
            <person name="Bork P."/>
            <person name="Koonin E.V."/>
            <person name="Zdobnov E.M."/>
            <person name="Grigoriev I.V."/>
            <person name="Lynch M."/>
            <person name="Boore J.L."/>
        </authorList>
    </citation>
    <scope>NUCLEOTIDE SEQUENCE [LARGE SCALE GENOMIC DNA]</scope>
</reference>
<organism evidence="2 3">
    <name type="scientific">Daphnia pulex</name>
    <name type="common">Water flea</name>
    <dbReference type="NCBI Taxonomy" id="6669"/>
    <lineage>
        <taxon>Eukaryota</taxon>
        <taxon>Metazoa</taxon>
        <taxon>Ecdysozoa</taxon>
        <taxon>Arthropoda</taxon>
        <taxon>Crustacea</taxon>
        <taxon>Branchiopoda</taxon>
        <taxon>Diplostraca</taxon>
        <taxon>Cladocera</taxon>
        <taxon>Anomopoda</taxon>
        <taxon>Daphniidae</taxon>
        <taxon>Daphnia</taxon>
    </lineage>
</organism>
<keyword evidence="1" id="KW-1133">Transmembrane helix</keyword>
<evidence type="ECO:0000313" key="2">
    <source>
        <dbReference type="EMBL" id="EFX89196.1"/>
    </source>
</evidence>
<dbReference type="Proteomes" id="UP000000305">
    <property type="component" value="Unassembled WGS sequence"/>
</dbReference>
<dbReference type="HOGENOM" id="CLU_208075_0_0_1"/>
<feature type="transmembrane region" description="Helical" evidence="1">
    <location>
        <begin position="6"/>
        <end position="28"/>
    </location>
</feature>
<keyword evidence="1" id="KW-0812">Transmembrane</keyword>